<evidence type="ECO:0000256" key="3">
    <source>
        <dbReference type="ARBA" id="ARBA00022679"/>
    </source>
</evidence>
<evidence type="ECO:0000256" key="10">
    <source>
        <dbReference type="ARBA" id="ARBA00023268"/>
    </source>
</evidence>
<comment type="similarity">
    <text evidence="11">In the N-terminal section; belongs to the HesA/MoeB/ThiF family. UBA4 subfamily.</text>
</comment>
<gene>
    <name evidence="11" type="primary">UBA4</name>
    <name evidence="13" type="ORF">C8Q71DRAFT_752867</name>
</gene>
<protein>
    <recommendedName>
        <fullName evidence="12">Rhodanese domain-containing protein</fullName>
    </recommendedName>
</protein>
<feature type="binding site" evidence="11">
    <location>
        <position position="187"/>
    </location>
    <ligand>
        <name>Zn(2+)</name>
        <dbReference type="ChEBI" id="CHEBI:29105"/>
    </ligand>
</feature>
<keyword evidence="10 11" id="KW-0511">Multifunctional enzyme</keyword>
<evidence type="ECO:0000313" key="13">
    <source>
        <dbReference type="EMBL" id="KAH9838788.1"/>
    </source>
</evidence>
<evidence type="ECO:0000256" key="4">
    <source>
        <dbReference type="ARBA" id="ARBA00022694"/>
    </source>
</evidence>
<dbReference type="EMBL" id="JADCUA010000007">
    <property type="protein sequence ID" value="KAH9838788.1"/>
    <property type="molecule type" value="Genomic_DNA"/>
</dbReference>
<dbReference type="SMART" id="SM00450">
    <property type="entry name" value="RHOD"/>
    <property type="match status" value="1"/>
</dbReference>
<feature type="binding site" evidence="11">
    <location>
        <position position="92"/>
    </location>
    <ligand>
        <name>ATP</name>
        <dbReference type="ChEBI" id="CHEBI:30616"/>
    </ligand>
</feature>
<dbReference type="Pfam" id="PF00581">
    <property type="entry name" value="Rhodanese"/>
    <property type="match status" value="1"/>
</dbReference>
<proteinExistence type="inferred from homology"/>
<feature type="active site" description="Glycyl thioester intermediate; for adenylyltransferase activity" evidence="11">
    <location>
        <position position="201"/>
    </location>
</feature>
<dbReference type="PANTHER" id="PTHR10953">
    <property type="entry name" value="UBIQUITIN-ACTIVATING ENZYME E1"/>
    <property type="match status" value="1"/>
</dbReference>
<dbReference type="Gene3D" id="3.40.50.720">
    <property type="entry name" value="NAD(P)-binding Rossmann-like Domain"/>
    <property type="match status" value="1"/>
</dbReference>
<feature type="binding site" evidence="11">
    <location>
        <begin position="75"/>
        <end position="79"/>
    </location>
    <ligand>
        <name>ATP</name>
        <dbReference type="ChEBI" id="CHEBI:30616"/>
    </ligand>
</feature>
<evidence type="ECO:0000259" key="12">
    <source>
        <dbReference type="PROSITE" id="PS50206"/>
    </source>
</evidence>
<feature type="binding site" evidence="11">
    <location>
        <position position="259"/>
    </location>
    <ligand>
        <name>Zn(2+)</name>
        <dbReference type="ChEBI" id="CHEBI:29105"/>
    </ligand>
</feature>
<dbReference type="RefSeq" id="XP_047780703.1">
    <property type="nucleotide sequence ID" value="XM_047923409.1"/>
</dbReference>
<evidence type="ECO:0000256" key="2">
    <source>
        <dbReference type="ARBA" id="ARBA00022490"/>
    </source>
</evidence>
<feature type="active site" description="Cysteine persulfide intermediate; for sulfurtransferase activity" evidence="11">
    <location>
        <position position="383"/>
    </location>
</feature>
<evidence type="ECO:0000256" key="7">
    <source>
        <dbReference type="ARBA" id="ARBA00022786"/>
    </source>
</evidence>
<evidence type="ECO:0000256" key="5">
    <source>
        <dbReference type="ARBA" id="ARBA00022723"/>
    </source>
</evidence>
<feature type="binding site" evidence="11">
    <location>
        <position position="184"/>
    </location>
    <ligand>
        <name>Zn(2+)</name>
        <dbReference type="ChEBI" id="CHEBI:29105"/>
    </ligand>
</feature>
<keyword evidence="14" id="KW-1185">Reference proteome</keyword>
<feature type="binding site" evidence="11">
    <location>
        <position position="47"/>
    </location>
    <ligand>
        <name>ATP</name>
        <dbReference type="ChEBI" id="CHEBI:30616"/>
    </ligand>
</feature>
<keyword evidence="6 11" id="KW-0547">Nucleotide-binding</keyword>
<reference evidence="13 14" key="1">
    <citation type="journal article" date="2021" name="Environ. Microbiol.">
        <title>Gene family expansions and transcriptome signatures uncover fungal adaptations to wood decay.</title>
        <authorList>
            <person name="Hage H."/>
            <person name="Miyauchi S."/>
            <person name="Viragh M."/>
            <person name="Drula E."/>
            <person name="Min B."/>
            <person name="Chaduli D."/>
            <person name="Navarro D."/>
            <person name="Favel A."/>
            <person name="Norest M."/>
            <person name="Lesage-Meessen L."/>
            <person name="Balint B."/>
            <person name="Merenyi Z."/>
            <person name="de Eugenio L."/>
            <person name="Morin E."/>
            <person name="Martinez A.T."/>
            <person name="Baldrian P."/>
            <person name="Stursova M."/>
            <person name="Martinez M.J."/>
            <person name="Novotny C."/>
            <person name="Magnuson J.K."/>
            <person name="Spatafora J.W."/>
            <person name="Maurice S."/>
            <person name="Pangilinan J."/>
            <person name="Andreopoulos W."/>
            <person name="LaButti K."/>
            <person name="Hundley H."/>
            <person name="Na H."/>
            <person name="Kuo A."/>
            <person name="Barry K."/>
            <person name="Lipzen A."/>
            <person name="Henrissat B."/>
            <person name="Riley R."/>
            <person name="Ahrendt S."/>
            <person name="Nagy L.G."/>
            <person name="Grigoriev I.V."/>
            <person name="Martin F."/>
            <person name="Rosso M.N."/>
        </authorList>
    </citation>
    <scope>NUCLEOTIDE SEQUENCE [LARGE SCALE GENOMIC DNA]</scope>
    <source>
        <strain evidence="13 14">CIRM-BRFM 1785</strain>
    </source>
</reference>
<sequence length="426" mass="45452">MDNGPSSAALPLDEYSRYGRQMILSGFGLPAQLRLRQSSVVIVGAGGLGCPALQYLAAAGVGNIAIVDHDTVEMSNLHRQVLHTEARAGTPKALSAADAIKQINSHINAVPIVEALAPTNASKLLAPYDLILDCTDNMPTRYLLSDTAVRLGKPLISGAAQQLDGQLCVYNLPLSDASQSRGPCFRCLFPKPPAPENVGSCEALGVLGPVTGVIGVLQAMEAIKIITGLHDRKPTMLMYSAFATPPFRSIKLRTRQPTCTACGTLHESEWAGKIDETDYVAFCGGPRPDWLARGVEGADDREKRISAKELHDALSTAGRRVRIIDVRPPTEFGICYLPGSTNIPLNQLVADPSSKDRSILSGGSDVHLVSHEDERPEETYVVCRLGNDSQIAADALRAASVGGVVKDLVGGLRAWATEVDPNFPVY</sequence>
<dbReference type="InterPro" id="IPR036873">
    <property type="entry name" value="Rhodanese-like_dom_sf"/>
</dbReference>
<evidence type="ECO:0000256" key="9">
    <source>
        <dbReference type="ARBA" id="ARBA00022840"/>
    </source>
</evidence>
<evidence type="ECO:0000256" key="1">
    <source>
        <dbReference type="ARBA" id="ARBA00004514"/>
    </source>
</evidence>
<organism evidence="13 14">
    <name type="scientific">Rhodofomes roseus</name>
    <dbReference type="NCBI Taxonomy" id="34475"/>
    <lineage>
        <taxon>Eukaryota</taxon>
        <taxon>Fungi</taxon>
        <taxon>Dikarya</taxon>
        <taxon>Basidiomycota</taxon>
        <taxon>Agaricomycotina</taxon>
        <taxon>Agaricomycetes</taxon>
        <taxon>Polyporales</taxon>
        <taxon>Rhodofomes</taxon>
    </lineage>
</organism>
<comment type="pathway">
    <text evidence="11">tRNA modification; 5-methoxycarbonylmethyl-2-thiouridine-tRNA biosynthesis.</text>
</comment>
<keyword evidence="7" id="KW-0833">Ubl conjugation pathway</keyword>
<dbReference type="CDD" id="cd00757">
    <property type="entry name" value="ThiF_MoeB_HesA_family"/>
    <property type="match status" value="1"/>
</dbReference>
<dbReference type="HAMAP" id="MF_03049">
    <property type="entry name" value="MOCS3_Uba4"/>
    <property type="match status" value="1"/>
</dbReference>
<dbReference type="InterPro" id="IPR001763">
    <property type="entry name" value="Rhodanese-like_dom"/>
</dbReference>
<name>A0ABQ8KLM4_9APHY</name>
<feature type="binding site" evidence="11">
    <location>
        <position position="68"/>
    </location>
    <ligand>
        <name>ATP</name>
        <dbReference type="ChEBI" id="CHEBI:30616"/>
    </ligand>
</feature>
<dbReference type="InterPro" id="IPR000594">
    <property type="entry name" value="ThiF_NAD_FAD-bd"/>
</dbReference>
<dbReference type="InterPro" id="IPR028885">
    <property type="entry name" value="MOCS3/Uba4"/>
</dbReference>
<evidence type="ECO:0000256" key="8">
    <source>
        <dbReference type="ARBA" id="ARBA00022833"/>
    </source>
</evidence>
<dbReference type="Pfam" id="PF00899">
    <property type="entry name" value="ThiF"/>
    <property type="match status" value="1"/>
</dbReference>
<feature type="domain" description="Rhodanese" evidence="12">
    <location>
        <begin position="317"/>
        <end position="424"/>
    </location>
</feature>
<comment type="cofactor">
    <cofactor evidence="11">
        <name>Zn(2+)</name>
        <dbReference type="ChEBI" id="CHEBI:29105"/>
    </cofactor>
    <text evidence="11">Binds 1 zinc ion per subunit.</text>
</comment>
<dbReference type="GeneID" id="72004141"/>
<dbReference type="PROSITE" id="PS50206">
    <property type="entry name" value="RHODANESE_3"/>
    <property type="match status" value="1"/>
</dbReference>
<evidence type="ECO:0000313" key="14">
    <source>
        <dbReference type="Proteomes" id="UP000814176"/>
    </source>
</evidence>
<dbReference type="SUPFAM" id="SSF69572">
    <property type="entry name" value="Activating enzymes of the ubiquitin-like proteins"/>
    <property type="match status" value="1"/>
</dbReference>
<keyword evidence="4 11" id="KW-0819">tRNA processing</keyword>
<dbReference type="InterPro" id="IPR035985">
    <property type="entry name" value="Ubiquitin-activating_enz"/>
</dbReference>
<evidence type="ECO:0000256" key="11">
    <source>
        <dbReference type="HAMAP-Rule" id="MF_03049"/>
    </source>
</evidence>
<comment type="subcellular location">
    <subcellularLocation>
        <location evidence="1">Cytoplasm</location>
        <location evidence="1">Cytosol</location>
    </subcellularLocation>
</comment>
<keyword evidence="2 11" id="KW-0963">Cytoplasm</keyword>
<feature type="binding site" evidence="11">
    <location>
        <position position="262"/>
    </location>
    <ligand>
        <name>Zn(2+)</name>
        <dbReference type="ChEBI" id="CHEBI:29105"/>
    </ligand>
</feature>
<dbReference type="PANTHER" id="PTHR10953:SF102">
    <property type="entry name" value="ADENYLYLTRANSFERASE AND SULFURTRANSFERASE MOCS3"/>
    <property type="match status" value="1"/>
</dbReference>
<accession>A0ABQ8KLM4</accession>
<keyword evidence="9 11" id="KW-0067">ATP-binding</keyword>
<evidence type="ECO:0000256" key="6">
    <source>
        <dbReference type="ARBA" id="ARBA00022741"/>
    </source>
</evidence>
<keyword evidence="8 11" id="KW-0862">Zinc</keyword>
<feature type="binding site" evidence="11">
    <location>
        <begin position="136"/>
        <end position="137"/>
    </location>
    <ligand>
        <name>ATP</name>
        <dbReference type="ChEBI" id="CHEBI:30616"/>
    </ligand>
</feature>
<comment type="caution">
    <text evidence="13">The sequence shown here is derived from an EMBL/GenBank/DDBJ whole genome shotgun (WGS) entry which is preliminary data.</text>
</comment>
<keyword evidence="3 11" id="KW-0808">Transferase</keyword>
<dbReference type="Proteomes" id="UP000814176">
    <property type="component" value="Unassembled WGS sequence"/>
</dbReference>
<dbReference type="InterPro" id="IPR045886">
    <property type="entry name" value="ThiF/MoeB/HesA"/>
</dbReference>
<keyword evidence="5 11" id="KW-0479">Metal-binding</keyword>
<dbReference type="Gene3D" id="3.40.250.10">
    <property type="entry name" value="Rhodanese-like domain"/>
    <property type="match status" value="1"/>
</dbReference>